<reference evidence="1 2" key="1">
    <citation type="journal article" date="2017" name="Antonie Van Leeuwenhoek">
        <title>Rhizobium rhizosphaerae sp. nov., a novel species isolated from rice rhizosphere.</title>
        <authorList>
            <person name="Zhao J.J."/>
            <person name="Zhang J."/>
            <person name="Zhang R.J."/>
            <person name="Zhang C.W."/>
            <person name="Yin H.Q."/>
            <person name="Zhang X.X."/>
        </authorList>
    </citation>
    <scope>NUCLEOTIDE SEQUENCE [LARGE SCALE GENOMIC DNA]</scope>
    <source>
        <strain evidence="1 2">KMM 241</strain>
    </source>
</reference>
<dbReference type="EMBL" id="BAEP01000043">
    <property type="protein sequence ID" value="GAC24337.1"/>
    <property type="molecule type" value="Genomic_DNA"/>
</dbReference>
<comment type="caution">
    <text evidence="1">The sequence shown here is derived from an EMBL/GenBank/DDBJ whole genome shotgun (WGS) entry which is preliminary data.</text>
</comment>
<proteinExistence type="predicted"/>
<evidence type="ECO:0000313" key="2">
    <source>
        <dbReference type="Proteomes" id="UP000006263"/>
    </source>
</evidence>
<dbReference type="Proteomes" id="UP000006263">
    <property type="component" value="Unassembled WGS sequence"/>
</dbReference>
<name>K6Z1T0_9ALTE</name>
<dbReference type="AlphaFoldDB" id="K6Z1T0"/>
<accession>K6Z1T0</accession>
<sequence length="46" mass="5490">MRNTLIWLLVTRVIEHAVEYRLTHIIKRNSVSKQLTLTNTSLWIVE</sequence>
<organism evidence="1 2">
    <name type="scientific">Paraglaciecola mesophila KMM 241</name>
    <dbReference type="NCBI Taxonomy" id="1128912"/>
    <lineage>
        <taxon>Bacteria</taxon>
        <taxon>Pseudomonadati</taxon>
        <taxon>Pseudomonadota</taxon>
        <taxon>Gammaproteobacteria</taxon>
        <taxon>Alteromonadales</taxon>
        <taxon>Alteromonadaceae</taxon>
        <taxon>Paraglaciecola</taxon>
    </lineage>
</organism>
<evidence type="ECO:0000313" key="1">
    <source>
        <dbReference type="EMBL" id="GAC24337.1"/>
    </source>
</evidence>
<protein>
    <submittedName>
        <fullName evidence="1">Uncharacterized protein</fullName>
    </submittedName>
</protein>
<gene>
    <name evidence="1" type="ORF">GMES_2041</name>
</gene>